<dbReference type="SUPFAM" id="SSF57850">
    <property type="entry name" value="RING/U-box"/>
    <property type="match status" value="1"/>
</dbReference>
<reference evidence="6" key="1">
    <citation type="submission" date="2020-11" db="EMBL/GenBank/DDBJ databases">
        <authorList>
            <consortium name="DOE Joint Genome Institute"/>
            <person name="Ahrendt S."/>
            <person name="Riley R."/>
            <person name="Andreopoulos W."/>
            <person name="Labutti K."/>
            <person name="Pangilinan J."/>
            <person name="Ruiz-Duenas F.J."/>
            <person name="Barrasa J.M."/>
            <person name="Sanchez-Garcia M."/>
            <person name="Camarero S."/>
            <person name="Miyauchi S."/>
            <person name="Serrano A."/>
            <person name="Linde D."/>
            <person name="Babiker R."/>
            <person name="Drula E."/>
            <person name="Ayuso-Fernandez I."/>
            <person name="Pacheco R."/>
            <person name="Padilla G."/>
            <person name="Ferreira P."/>
            <person name="Barriuso J."/>
            <person name="Kellner H."/>
            <person name="Castanera R."/>
            <person name="Alfaro M."/>
            <person name="Ramirez L."/>
            <person name="Pisabarro A.G."/>
            <person name="Kuo A."/>
            <person name="Tritt A."/>
            <person name="Lipzen A."/>
            <person name="He G."/>
            <person name="Yan M."/>
            <person name="Ng V."/>
            <person name="Cullen D."/>
            <person name="Martin F."/>
            <person name="Rosso M.-N."/>
            <person name="Henrissat B."/>
            <person name="Hibbett D."/>
            <person name="Martinez A.T."/>
            <person name="Grigoriev I.V."/>
        </authorList>
    </citation>
    <scope>NUCLEOTIDE SEQUENCE</scope>
    <source>
        <strain evidence="6">CBS 247.69</strain>
    </source>
</reference>
<gene>
    <name evidence="6" type="ORF">BDZ94DRAFT_1243630</name>
</gene>
<comment type="caution">
    <text evidence="6">The sequence shown here is derived from an EMBL/GenBank/DDBJ whole genome shotgun (WGS) entry which is preliminary data.</text>
</comment>
<name>A0A9P5YHF5_9AGAR</name>
<sequence length="63" mass="6895">MPFMDPTTTQTCAHTFCRDCIYRAIDHAAQCPVDRSPLTANALVPANPIVRSVSGCSYCLFCL</sequence>
<organism evidence="6 7">
    <name type="scientific">Collybia nuda</name>
    <dbReference type="NCBI Taxonomy" id="64659"/>
    <lineage>
        <taxon>Eukaryota</taxon>
        <taxon>Fungi</taxon>
        <taxon>Dikarya</taxon>
        <taxon>Basidiomycota</taxon>
        <taxon>Agaricomycotina</taxon>
        <taxon>Agaricomycetes</taxon>
        <taxon>Agaricomycetidae</taxon>
        <taxon>Agaricales</taxon>
        <taxon>Tricholomatineae</taxon>
        <taxon>Clitocybaceae</taxon>
        <taxon>Collybia</taxon>
    </lineage>
</organism>
<dbReference type="GO" id="GO:0008270">
    <property type="term" value="F:zinc ion binding"/>
    <property type="evidence" value="ECO:0007669"/>
    <property type="project" value="UniProtKB-KW"/>
</dbReference>
<keyword evidence="2 4" id="KW-0863">Zinc-finger</keyword>
<protein>
    <recommendedName>
        <fullName evidence="5">RING-type domain-containing protein</fullName>
    </recommendedName>
</protein>
<dbReference type="OrthoDB" id="1630758at2759"/>
<evidence type="ECO:0000313" key="7">
    <source>
        <dbReference type="Proteomes" id="UP000807353"/>
    </source>
</evidence>
<dbReference type="InterPro" id="IPR017907">
    <property type="entry name" value="Znf_RING_CS"/>
</dbReference>
<dbReference type="Pfam" id="PF13923">
    <property type="entry name" value="zf-C3HC4_2"/>
    <property type="match status" value="1"/>
</dbReference>
<keyword evidence="3" id="KW-0862">Zinc</keyword>
<dbReference type="EMBL" id="MU150229">
    <property type="protein sequence ID" value="KAF9469953.1"/>
    <property type="molecule type" value="Genomic_DNA"/>
</dbReference>
<evidence type="ECO:0000256" key="1">
    <source>
        <dbReference type="ARBA" id="ARBA00022723"/>
    </source>
</evidence>
<feature type="non-terminal residue" evidence="6">
    <location>
        <position position="63"/>
    </location>
</feature>
<dbReference type="PROSITE" id="PS00518">
    <property type="entry name" value="ZF_RING_1"/>
    <property type="match status" value="1"/>
</dbReference>
<evidence type="ECO:0000256" key="4">
    <source>
        <dbReference type="PROSITE-ProRule" id="PRU00175"/>
    </source>
</evidence>
<accession>A0A9P5YHF5</accession>
<dbReference type="PROSITE" id="PS50089">
    <property type="entry name" value="ZF_RING_2"/>
    <property type="match status" value="1"/>
</dbReference>
<proteinExistence type="predicted"/>
<dbReference type="AlphaFoldDB" id="A0A9P5YHF5"/>
<evidence type="ECO:0000256" key="3">
    <source>
        <dbReference type="ARBA" id="ARBA00022833"/>
    </source>
</evidence>
<dbReference type="Gene3D" id="3.30.40.10">
    <property type="entry name" value="Zinc/RING finger domain, C3HC4 (zinc finger)"/>
    <property type="match status" value="1"/>
</dbReference>
<dbReference type="InterPro" id="IPR001841">
    <property type="entry name" value="Znf_RING"/>
</dbReference>
<dbReference type="InterPro" id="IPR013083">
    <property type="entry name" value="Znf_RING/FYVE/PHD"/>
</dbReference>
<evidence type="ECO:0000259" key="5">
    <source>
        <dbReference type="PROSITE" id="PS50089"/>
    </source>
</evidence>
<keyword evidence="7" id="KW-1185">Reference proteome</keyword>
<keyword evidence="1" id="KW-0479">Metal-binding</keyword>
<evidence type="ECO:0000313" key="6">
    <source>
        <dbReference type="EMBL" id="KAF9469953.1"/>
    </source>
</evidence>
<dbReference type="Proteomes" id="UP000807353">
    <property type="component" value="Unassembled WGS sequence"/>
</dbReference>
<evidence type="ECO:0000256" key="2">
    <source>
        <dbReference type="ARBA" id="ARBA00022771"/>
    </source>
</evidence>
<feature type="domain" description="RING-type" evidence="5">
    <location>
        <begin position="12"/>
        <end position="35"/>
    </location>
</feature>